<dbReference type="SUPFAM" id="SSF110296">
    <property type="entry name" value="Oligoxyloglucan reducing end-specific cellobiohydrolase"/>
    <property type="match status" value="1"/>
</dbReference>
<feature type="signal peptide" evidence="2">
    <location>
        <begin position="1"/>
        <end position="27"/>
    </location>
</feature>
<protein>
    <submittedName>
        <fullName evidence="3">Uncharacterized protein</fullName>
    </submittedName>
</protein>
<dbReference type="EMBL" id="QURH01000825">
    <property type="protein sequence ID" value="RFU38337.1"/>
    <property type="molecule type" value="Genomic_DNA"/>
</dbReference>
<proteinExistence type="predicted"/>
<evidence type="ECO:0000256" key="1">
    <source>
        <dbReference type="SAM" id="MobiDB-lite"/>
    </source>
</evidence>
<evidence type="ECO:0000313" key="4">
    <source>
        <dbReference type="Proteomes" id="UP000261811"/>
    </source>
</evidence>
<accession>A0A372JEA7</accession>
<dbReference type="AlphaFoldDB" id="A0A372JEA7"/>
<keyword evidence="4" id="KW-1185">Reference proteome</keyword>
<organism evidence="3 4">
    <name type="scientific">Actinomadura logoneensis</name>
    <dbReference type="NCBI Taxonomy" id="2293572"/>
    <lineage>
        <taxon>Bacteria</taxon>
        <taxon>Bacillati</taxon>
        <taxon>Actinomycetota</taxon>
        <taxon>Actinomycetes</taxon>
        <taxon>Streptosporangiales</taxon>
        <taxon>Thermomonosporaceae</taxon>
        <taxon>Actinomadura</taxon>
    </lineage>
</organism>
<reference evidence="3 4" key="1">
    <citation type="submission" date="2018-08" db="EMBL/GenBank/DDBJ databases">
        <title>Actinomadura jelena sp. nov., a novel Actinomycete isolated from soil in Chad.</title>
        <authorList>
            <person name="Shi L."/>
        </authorList>
    </citation>
    <scope>NUCLEOTIDE SEQUENCE [LARGE SCALE GENOMIC DNA]</scope>
    <source>
        <strain evidence="3 4">NEAU-G17</strain>
    </source>
</reference>
<dbReference type="OrthoDB" id="3515089at2"/>
<feature type="chain" id="PRO_5016771016" evidence="2">
    <location>
        <begin position="28"/>
        <end position="353"/>
    </location>
</feature>
<dbReference type="Proteomes" id="UP000261811">
    <property type="component" value="Unassembled WGS sequence"/>
</dbReference>
<evidence type="ECO:0000256" key="2">
    <source>
        <dbReference type="SAM" id="SignalP"/>
    </source>
</evidence>
<dbReference type="RefSeq" id="WP_117360163.1">
    <property type="nucleotide sequence ID" value="NZ_QURH01000825.1"/>
</dbReference>
<keyword evidence="2" id="KW-0732">Signal</keyword>
<feature type="region of interest" description="Disordered" evidence="1">
    <location>
        <begin position="104"/>
        <end position="123"/>
    </location>
</feature>
<evidence type="ECO:0000313" key="3">
    <source>
        <dbReference type="EMBL" id="RFU38337.1"/>
    </source>
</evidence>
<comment type="caution">
    <text evidence="3">The sequence shown here is derived from an EMBL/GenBank/DDBJ whole genome shotgun (WGS) entry which is preliminary data.</text>
</comment>
<gene>
    <name evidence="3" type="ORF">DZF91_28225</name>
</gene>
<name>A0A372JEA7_9ACTN</name>
<sequence>MPNPLKATLVAATALAAVVAVPASADAATHAWRIALNLHPTSRTEMDALTVASKKDGWAFGNAYHPKANPAMVPFSYHWNGRTWKYVALPKGLDGQVRGASSVSPSDAWAVSTPGESPGKGPNAVLHWNGKRWSVVKRLPGRPSSVQAFSAKNVWVFGAGMAAPGSDTWHYNGRTWTRVKTGTFTPNKVSATSSTNMWTFGRDTAPGKDFKTVGRFDGRRWTTTNVGVDVSAVLAVSSTSVWATGCQYGAKKPNYLLHWNGKGWKKSAAPGTACLDGIALDGYGGAWFSSRDAGVFLHRSKTGKWSTVRIPRPSGTPRPVQLAHVPGTGVTFAVSTSVVGSWKSSSGQLLKFS</sequence>